<dbReference type="Proteomes" id="UP001050691">
    <property type="component" value="Unassembled WGS sequence"/>
</dbReference>
<sequence length="531" mass="59155">MQTTAALAQSPLFQDPIEELPLFQRIKLSYTRVRAVAELFNPILLVDGSIGTFLAIQYNLCIGTLANFVEGRPDIEKVISEALDYRILIQFCLTEIDHGLNAINIETSATLQSNGEFLLHTPHSGAAKYMPPTCPLGIPSFAIIFARLIVGGENYGIRPFLVKLHDGFKMDSGITSRLLPPRGTSRPIGHSLASFNQVRLPPSALLGKLEKPHNIRECFFQSIQRVVSGTLSMGALGISSLKLGCYVATAYSLRREVLDASTRVMRPISSFSTQYIPLLSSIARTLVFSAWSQDVYERFVDQNISLTQKHFIASVFKTTIFRHTPEILLQLGDRCGAQGLFAVNQLSVLHAESRGAAIAEGDILGFAIDTLRGRVKVYKPKFPDHLLAKHEDSVINELRLFLAQDSDHRGAETERMLLPQCRGVLEAIGHRWAYEAALERGVSQPIIDLFVASLFNLDAAWYAENGGITRWKQKVLLVERTTALYEDLPGLLKLLDVEGYITAPIVSKERWEKYTLELPCYTTEPLKRAKL</sequence>
<dbReference type="InterPro" id="IPR046373">
    <property type="entry name" value="Acyl-CoA_Oxase/DH_mid-dom_sf"/>
</dbReference>
<dbReference type="InterPro" id="IPR012258">
    <property type="entry name" value="Acyl-CoA_oxidase"/>
</dbReference>
<dbReference type="GO" id="GO:0005777">
    <property type="term" value="C:peroxisome"/>
    <property type="evidence" value="ECO:0007669"/>
    <property type="project" value="InterPro"/>
</dbReference>
<evidence type="ECO:0000313" key="1">
    <source>
        <dbReference type="EMBL" id="GJJ06027.1"/>
    </source>
</evidence>
<evidence type="ECO:0000313" key="2">
    <source>
        <dbReference type="Proteomes" id="UP001050691"/>
    </source>
</evidence>
<accession>A0AAV4ZY92</accession>
<dbReference type="EMBL" id="BPWL01000001">
    <property type="protein sequence ID" value="GJJ06027.1"/>
    <property type="molecule type" value="Genomic_DNA"/>
</dbReference>
<dbReference type="InterPro" id="IPR009100">
    <property type="entry name" value="AcylCoA_DH/oxidase_NM_dom_sf"/>
</dbReference>
<keyword evidence="2" id="KW-1185">Reference proteome</keyword>
<dbReference type="AlphaFoldDB" id="A0AAV4ZY92"/>
<gene>
    <name evidence="1" type="ORF">Clacol_000214</name>
</gene>
<dbReference type="Gene3D" id="2.40.110.10">
    <property type="entry name" value="Butyryl-CoA Dehydrogenase, subunit A, domain 2"/>
    <property type="match status" value="1"/>
</dbReference>
<dbReference type="GO" id="GO:0055088">
    <property type="term" value="P:lipid homeostasis"/>
    <property type="evidence" value="ECO:0007669"/>
    <property type="project" value="TreeGrafter"/>
</dbReference>
<dbReference type="Gene3D" id="1.20.140.10">
    <property type="entry name" value="Butyryl-CoA Dehydrogenase, subunit A, domain 3"/>
    <property type="match status" value="1"/>
</dbReference>
<dbReference type="SUPFAM" id="SSF47203">
    <property type="entry name" value="Acyl-CoA dehydrogenase C-terminal domain-like"/>
    <property type="match status" value="1"/>
</dbReference>
<dbReference type="SUPFAM" id="SSF56645">
    <property type="entry name" value="Acyl-CoA dehydrogenase NM domain-like"/>
    <property type="match status" value="1"/>
</dbReference>
<dbReference type="GO" id="GO:0071949">
    <property type="term" value="F:FAD binding"/>
    <property type="evidence" value="ECO:0007669"/>
    <property type="project" value="InterPro"/>
</dbReference>
<protein>
    <recommendedName>
        <fullName evidence="3">Acyl-CoA dehydrogenase NM domain-like protein</fullName>
    </recommendedName>
</protein>
<dbReference type="GO" id="GO:0033540">
    <property type="term" value="P:fatty acid beta-oxidation using acyl-CoA oxidase"/>
    <property type="evidence" value="ECO:0007669"/>
    <property type="project" value="TreeGrafter"/>
</dbReference>
<dbReference type="GO" id="GO:0005504">
    <property type="term" value="F:fatty acid binding"/>
    <property type="evidence" value="ECO:0007669"/>
    <property type="project" value="TreeGrafter"/>
</dbReference>
<name>A0AAV4ZY92_9AGAM</name>
<comment type="caution">
    <text evidence="1">The sequence shown here is derived from an EMBL/GenBank/DDBJ whole genome shotgun (WGS) entry which is preliminary data.</text>
</comment>
<dbReference type="GO" id="GO:0003997">
    <property type="term" value="F:acyl-CoA oxidase activity"/>
    <property type="evidence" value="ECO:0007669"/>
    <property type="project" value="InterPro"/>
</dbReference>
<evidence type="ECO:0008006" key="3">
    <source>
        <dbReference type="Google" id="ProtNLM"/>
    </source>
</evidence>
<reference evidence="1" key="1">
    <citation type="submission" date="2021-10" db="EMBL/GenBank/DDBJ databases">
        <title>De novo Genome Assembly of Clathrus columnatus (Basidiomycota, Fungi) Using Illumina and Nanopore Sequence Data.</title>
        <authorList>
            <person name="Ogiso-Tanaka E."/>
            <person name="Itagaki H."/>
            <person name="Hosoya T."/>
            <person name="Hosaka K."/>
        </authorList>
    </citation>
    <scope>NUCLEOTIDE SEQUENCE</scope>
    <source>
        <strain evidence="1">MO-923</strain>
    </source>
</reference>
<proteinExistence type="predicted"/>
<dbReference type="PANTHER" id="PTHR10909:SF382">
    <property type="entry name" value="ACYL-COENZYME A OXIDASE"/>
    <property type="match status" value="1"/>
</dbReference>
<dbReference type="PANTHER" id="PTHR10909">
    <property type="entry name" value="ELECTRON TRANSPORT OXIDOREDUCTASE"/>
    <property type="match status" value="1"/>
</dbReference>
<organism evidence="1 2">
    <name type="scientific">Clathrus columnatus</name>
    <dbReference type="NCBI Taxonomy" id="1419009"/>
    <lineage>
        <taxon>Eukaryota</taxon>
        <taxon>Fungi</taxon>
        <taxon>Dikarya</taxon>
        <taxon>Basidiomycota</taxon>
        <taxon>Agaricomycotina</taxon>
        <taxon>Agaricomycetes</taxon>
        <taxon>Phallomycetidae</taxon>
        <taxon>Phallales</taxon>
        <taxon>Clathraceae</taxon>
        <taxon>Clathrus</taxon>
    </lineage>
</organism>
<dbReference type="InterPro" id="IPR036250">
    <property type="entry name" value="AcylCo_DH-like_C"/>
</dbReference>